<gene>
    <name evidence="2" type="ORF">QYB97_07950</name>
</gene>
<keyword evidence="3" id="KW-1185">Reference proteome</keyword>
<evidence type="ECO:0000313" key="3">
    <source>
        <dbReference type="Proteomes" id="UP001172721"/>
    </source>
</evidence>
<organism evidence="2 3">
    <name type="scientific">Fictibacillus fluitans</name>
    <dbReference type="NCBI Taxonomy" id="3058422"/>
    <lineage>
        <taxon>Bacteria</taxon>
        <taxon>Bacillati</taxon>
        <taxon>Bacillota</taxon>
        <taxon>Bacilli</taxon>
        <taxon>Bacillales</taxon>
        <taxon>Fictibacillaceae</taxon>
        <taxon>Fictibacillus</taxon>
    </lineage>
</organism>
<evidence type="ECO:0000313" key="2">
    <source>
        <dbReference type="EMBL" id="MDN4524402.1"/>
    </source>
</evidence>
<comment type="caution">
    <text evidence="2">The sequence shown here is derived from an EMBL/GenBank/DDBJ whole genome shotgun (WGS) entry which is preliminary data.</text>
</comment>
<dbReference type="Proteomes" id="UP001172721">
    <property type="component" value="Unassembled WGS sequence"/>
</dbReference>
<dbReference type="EMBL" id="JAUHTR010000003">
    <property type="protein sequence ID" value="MDN4524402.1"/>
    <property type="molecule type" value="Genomic_DNA"/>
</dbReference>
<proteinExistence type="predicted"/>
<sequence>MKKKKGDDEMNATTQPKQKTDRKSRVQDSYNKIKQKNGKALERLSKN</sequence>
<accession>A0ABT8HVW2</accession>
<name>A0ABT8HVW2_9BACL</name>
<evidence type="ECO:0000256" key="1">
    <source>
        <dbReference type="SAM" id="MobiDB-lite"/>
    </source>
</evidence>
<dbReference type="RefSeq" id="WP_301165450.1">
    <property type="nucleotide sequence ID" value="NZ_JAUHTR010000003.1"/>
</dbReference>
<reference evidence="2" key="1">
    <citation type="submission" date="2023-07" db="EMBL/GenBank/DDBJ databases">
        <title>Fictibacillus sp. isolated from freshwater pond.</title>
        <authorList>
            <person name="Kirdat K."/>
            <person name="Bhat A."/>
            <person name="Mourya A."/>
            <person name="Yadav A."/>
        </authorList>
    </citation>
    <scope>NUCLEOTIDE SEQUENCE</scope>
    <source>
        <strain evidence="2">NE201</strain>
    </source>
</reference>
<feature type="region of interest" description="Disordered" evidence="1">
    <location>
        <begin position="1"/>
        <end position="47"/>
    </location>
</feature>
<protein>
    <submittedName>
        <fullName evidence="2">Uncharacterized protein</fullName>
    </submittedName>
</protein>